<comment type="similarity">
    <text evidence="1">Belongs to the UPF0065 (bug) family.</text>
</comment>
<feature type="chain" id="PRO_5022758861" evidence="2">
    <location>
        <begin position="33"/>
        <end position="331"/>
    </location>
</feature>
<dbReference type="Proteomes" id="UP000321638">
    <property type="component" value="Unassembled WGS sequence"/>
</dbReference>
<keyword evidence="4" id="KW-1185">Reference proteome</keyword>
<feature type="signal peptide" evidence="2">
    <location>
        <begin position="1"/>
        <end position="32"/>
    </location>
</feature>
<gene>
    <name evidence="3" type="ORF">FHP25_32320</name>
</gene>
<dbReference type="InterPro" id="IPR006311">
    <property type="entry name" value="TAT_signal"/>
</dbReference>
<dbReference type="AlphaFoldDB" id="A0A5C8PAU6"/>
<dbReference type="PANTHER" id="PTHR42928:SF5">
    <property type="entry name" value="BLR1237 PROTEIN"/>
    <property type="match status" value="1"/>
</dbReference>
<protein>
    <submittedName>
        <fullName evidence="3">Tripartite tricarboxylate transporter substrate binding protein</fullName>
    </submittedName>
</protein>
<organism evidence="3 4">
    <name type="scientific">Vineibacter terrae</name>
    <dbReference type="NCBI Taxonomy" id="2586908"/>
    <lineage>
        <taxon>Bacteria</taxon>
        <taxon>Pseudomonadati</taxon>
        <taxon>Pseudomonadota</taxon>
        <taxon>Alphaproteobacteria</taxon>
        <taxon>Hyphomicrobiales</taxon>
        <taxon>Vineibacter</taxon>
    </lineage>
</organism>
<dbReference type="PIRSF" id="PIRSF017082">
    <property type="entry name" value="YflP"/>
    <property type="match status" value="1"/>
</dbReference>
<comment type="caution">
    <text evidence="3">The sequence shown here is derived from an EMBL/GenBank/DDBJ whole genome shotgun (WGS) entry which is preliminary data.</text>
</comment>
<keyword evidence="2" id="KW-0732">Signal</keyword>
<dbReference type="Gene3D" id="3.40.190.150">
    <property type="entry name" value="Bordetella uptake gene, domain 1"/>
    <property type="match status" value="1"/>
</dbReference>
<proteinExistence type="inferred from homology"/>
<dbReference type="PROSITE" id="PS51318">
    <property type="entry name" value="TAT"/>
    <property type="match status" value="1"/>
</dbReference>
<evidence type="ECO:0000256" key="2">
    <source>
        <dbReference type="SAM" id="SignalP"/>
    </source>
</evidence>
<dbReference type="OrthoDB" id="8263732at2"/>
<reference evidence="3 4" key="1">
    <citation type="submission" date="2019-06" db="EMBL/GenBank/DDBJ databases">
        <title>New taxonomy in bacterial strain CC-CFT640, isolated from vineyard.</title>
        <authorList>
            <person name="Lin S.-Y."/>
            <person name="Tsai C.-F."/>
            <person name="Young C.-C."/>
        </authorList>
    </citation>
    <scope>NUCLEOTIDE SEQUENCE [LARGE SCALE GENOMIC DNA]</scope>
    <source>
        <strain evidence="3 4">CC-CFT640</strain>
    </source>
</reference>
<dbReference type="InterPro" id="IPR042100">
    <property type="entry name" value="Bug_dom1"/>
</dbReference>
<evidence type="ECO:0000313" key="4">
    <source>
        <dbReference type="Proteomes" id="UP000321638"/>
    </source>
</evidence>
<dbReference type="SUPFAM" id="SSF53850">
    <property type="entry name" value="Periplasmic binding protein-like II"/>
    <property type="match status" value="1"/>
</dbReference>
<dbReference type="Gene3D" id="3.40.190.10">
    <property type="entry name" value="Periplasmic binding protein-like II"/>
    <property type="match status" value="1"/>
</dbReference>
<evidence type="ECO:0000256" key="1">
    <source>
        <dbReference type="ARBA" id="ARBA00006987"/>
    </source>
</evidence>
<accession>A0A5C8PAU6</accession>
<dbReference type="RefSeq" id="WP_147851140.1">
    <property type="nucleotide sequence ID" value="NZ_VDUZ01000051.1"/>
</dbReference>
<name>A0A5C8PAU6_9HYPH</name>
<dbReference type="CDD" id="cd07012">
    <property type="entry name" value="PBP2_Bug_TTT"/>
    <property type="match status" value="1"/>
</dbReference>
<dbReference type="Pfam" id="PF03401">
    <property type="entry name" value="TctC"/>
    <property type="match status" value="1"/>
</dbReference>
<dbReference type="EMBL" id="VDUZ01000051">
    <property type="protein sequence ID" value="TXL70915.1"/>
    <property type="molecule type" value="Genomic_DNA"/>
</dbReference>
<sequence>MRRIRRRSLVQGASLLAGAGLLSMPAAVRAQAAWPTRTITIIVNFAPGGLTDGIARVFGEYASKKLGQQIVIDNKPGAGGNIGAALVARAAPDGYTFLHTVSGTMVQNRVLYSTLGFDPDKDFVPVSATSSGELPVAVHKSVPVSSIAELIDYARRNKVSFGSWAPGSAAHIVCAKLNELYGLQMEVVHYRGEGPMWQDMGSGSLQAAMGSYQALRPLLVNGTIRLIALPARRRNAKFADLPTMTEQGYTHAAFSQFGWLGLFAPAGTPPDVVRRMSALWVEAADSEGGRKMYDTFGLHEKPLTHEEMAADYERLKARMLPLVRELGVKLE</sequence>
<dbReference type="InterPro" id="IPR005064">
    <property type="entry name" value="BUG"/>
</dbReference>
<dbReference type="PANTHER" id="PTHR42928">
    <property type="entry name" value="TRICARBOXYLATE-BINDING PROTEIN"/>
    <property type="match status" value="1"/>
</dbReference>
<evidence type="ECO:0000313" key="3">
    <source>
        <dbReference type="EMBL" id="TXL70915.1"/>
    </source>
</evidence>